<dbReference type="RefSeq" id="WP_002577978.1">
    <property type="nucleotide sequence ID" value="NZ_KB851182.1"/>
</dbReference>
<dbReference type="OrthoDB" id="1644238at2"/>
<keyword evidence="3" id="KW-1185">Reference proteome</keyword>
<accession>R0A3L6</accession>
<organism evidence="2 3">
    <name type="scientific">Enterocloster bolteae 90A9</name>
    <dbReference type="NCBI Taxonomy" id="997894"/>
    <lineage>
        <taxon>Bacteria</taxon>
        <taxon>Bacillati</taxon>
        <taxon>Bacillota</taxon>
        <taxon>Clostridia</taxon>
        <taxon>Lachnospirales</taxon>
        <taxon>Lachnospiraceae</taxon>
        <taxon>Enterocloster</taxon>
    </lineage>
</organism>
<dbReference type="GeneID" id="23116490"/>
<reference evidence="2 3" key="1">
    <citation type="submission" date="2013-01" db="EMBL/GenBank/DDBJ databases">
        <title>The Genome Sequence of Clostridium bolteae 90A9.</title>
        <authorList>
            <consortium name="The Broad Institute Genome Sequencing Platform"/>
            <person name="Earl A."/>
            <person name="Ward D."/>
            <person name="Feldgarden M."/>
            <person name="Gevers D."/>
            <person name="Courvalin P."/>
            <person name="Lambert T."/>
            <person name="Walker B."/>
            <person name="Young S.K."/>
            <person name="Zeng Q."/>
            <person name="Gargeya S."/>
            <person name="Fitzgerald M."/>
            <person name="Haas B."/>
            <person name="Abouelleil A."/>
            <person name="Alvarado L."/>
            <person name="Arachchi H.M."/>
            <person name="Berlin A.M."/>
            <person name="Chapman S.B."/>
            <person name="Dewar J."/>
            <person name="Goldberg J."/>
            <person name="Griggs A."/>
            <person name="Gujja S."/>
            <person name="Hansen M."/>
            <person name="Howarth C."/>
            <person name="Imamovic A."/>
            <person name="Larimer J."/>
            <person name="McCowan C."/>
            <person name="Murphy C."/>
            <person name="Neiman D."/>
            <person name="Pearson M."/>
            <person name="Priest M."/>
            <person name="Roberts A."/>
            <person name="Saif S."/>
            <person name="Shea T."/>
            <person name="Sisk P."/>
            <person name="Sykes S."/>
            <person name="Wortman J."/>
            <person name="Nusbaum C."/>
            <person name="Birren B."/>
        </authorList>
    </citation>
    <scope>NUCLEOTIDE SEQUENCE [LARGE SCALE GENOMIC DNA]</scope>
    <source>
        <strain evidence="2 3">90A9</strain>
    </source>
</reference>
<evidence type="ECO:0000256" key="1">
    <source>
        <dbReference type="SAM" id="MobiDB-lite"/>
    </source>
</evidence>
<name>R0A3L6_9FIRM</name>
<dbReference type="PATRIC" id="fig|997894.4.peg.5619"/>
<dbReference type="EMBL" id="AGYH01000018">
    <property type="protein sequence ID" value="ENZ46790.1"/>
    <property type="molecule type" value="Genomic_DNA"/>
</dbReference>
<evidence type="ECO:0000313" key="3">
    <source>
        <dbReference type="Proteomes" id="UP000013126"/>
    </source>
</evidence>
<protein>
    <submittedName>
        <fullName evidence="2">Uncharacterized protein</fullName>
    </submittedName>
</protein>
<gene>
    <name evidence="2" type="ORF">HMPREF1085_05381</name>
</gene>
<dbReference type="Proteomes" id="UP000013126">
    <property type="component" value="Unassembled WGS sequence"/>
</dbReference>
<proteinExistence type="predicted"/>
<sequence>MTRFTDSPFERMMTQKPEGRKKISGPPALPKGHPCYGCGNYGRPCVGFCHRELEKELRERRAKSHET</sequence>
<feature type="region of interest" description="Disordered" evidence="1">
    <location>
        <begin position="1"/>
        <end position="27"/>
    </location>
</feature>
<evidence type="ECO:0000313" key="2">
    <source>
        <dbReference type="EMBL" id="ENZ46790.1"/>
    </source>
</evidence>
<dbReference type="HOGENOM" id="CLU_199700_1_0_9"/>
<dbReference type="AlphaFoldDB" id="R0A3L6"/>
<comment type="caution">
    <text evidence="2">The sequence shown here is derived from an EMBL/GenBank/DDBJ whole genome shotgun (WGS) entry which is preliminary data.</text>
</comment>